<dbReference type="Pfam" id="PF24837">
    <property type="entry name" value="AMIN-like"/>
    <property type="match status" value="1"/>
</dbReference>
<organism evidence="2 3">
    <name type="scientific">Auraticoccus cholistanensis</name>
    <dbReference type="NCBI Taxonomy" id="2656650"/>
    <lineage>
        <taxon>Bacteria</taxon>
        <taxon>Bacillati</taxon>
        <taxon>Actinomycetota</taxon>
        <taxon>Actinomycetes</taxon>
        <taxon>Propionibacteriales</taxon>
        <taxon>Propionibacteriaceae</taxon>
        <taxon>Auraticoccus</taxon>
    </lineage>
</organism>
<evidence type="ECO:0000259" key="1">
    <source>
        <dbReference type="Pfam" id="PF24837"/>
    </source>
</evidence>
<feature type="domain" description="AMIN-like" evidence="1">
    <location>
        <begin position="34"/>
        <end position="153"/>
    </location>
</feature>
<evidence type="ECO:0000313" key="2">
    <source>
        <dbReference type="EMBL" id="MVA76735.1"/>
    </source>
</evidence>
<proteinExistence type="predicted"/>
<keyword evidence="3" id="KW-1185">Reference proteome</keyword>
<reference evidence="2 3" key="1">
    <citation type="submission" date="2019-12" db="EMBL/GenBank/DDBJ databases">
        <title>Auraticoccus cholistani sp. nov., an actinomycete isolated from soil of Cholistan desert.</title>
        <authorList>
            <person name="Cheema M.T."/>
        </authorList>
    </citation>
    <scope>NUCLEOTIDE SEQUENCE [LARGE SCALE GENOMIC DNA]</scope>
    <source>
        <strain evidence="2 3">F435</strain>
    </source>
</reference>
<comment type="caution">
    <text evidence="2">The sequence shown here is derived from an EMBL/GenBank/DDBJ whole genome shotgun (WGS) entry which is preliminary data.</text>
</comment>
<dbReference type="Proteomes" id="UP000435304">
    <property type="component" value="Unassembled WGS sequence"/>
</dbReference>
<evidence type="ECO:0000313" key="3">
    <source>
        <dbReference type="Proteomes" id="UP000435304"/>
    </source>
</evidence>
<name>A0A6A9UY38_9ACTN</name>
<gene>
    <name evidence="2" type="ORF">GC722_11975</name>
</gene>
<accession>A0A6A9UY38</accession>
<sequence>MTPAVVPGAEAATCPSVSWGSLPEVDATFTANDIESVRSGRHACYDRLVIDLDRRGVGYDVRYGAVYTEGAGERVSLRGTDIRITVRAWGRELRNSRELVDVRGYDTFRQVAFAGTFEGQTTLGLGVRARLPMRVFELDGPGSGSRLVIDVAHHW</sequence>
<dbReference type="InterPro" id="IPR056303">
    <property type="entry name" value="AMIN-like"/>
</dbReference>
<protein>
    <recommendedName>
        <fullName evidence="1">AMIN-like domain-containing protein</fullName>
    </recommendedName>
</protein>
<dbReference type="EMBL" id="WPCU01000007">
    <property type="protein sequence ID" value="MVA76735.1"/>
    <property type="molecule type" value="Genomic_DNA"/>
</dbReference>
<dbReference type="AlphaFoldDB" id="A0A6A9UY38"/>